<dbReference type="AlphaFoldDB" id="A0A8J5WYP4"/>
<dbReference type="Proteomes" id="UP000729402">
    <property type="component" value="Unassembled WGS sequence"/>
</dbReference>
<proteinExistence type="predicted"/>
<reference evidence="3" key="2">
    <citation type="submission" date="2021-02" db="EMBL/GenBank/DDBJ databases">
        <authorList>
            <person name="Kimball J.A."/>
            <person name="Haas M.W."/>
            <person name="Macchietto M."/>
            <person name="Kono T."/>
            <person name="Duquette J."/>
            <person name="Shao M."/>
        </authorList>
    </citation>
    <scope>NUCLEOTIDE SEQUENCE</scope>
    <source>
        <tissue evidence="3">Fresh leaf tissue</tissue>
    </source>
</reference>
<comment type="caution">
    <text evidence="3">The sequence shown here is derived from an EMBL/GenBank/DDBJ whole genome shotgun (WGS) entry which is preliminary data.</text>
</comment>
<dbReference type="OrthoDB" id="663550at2759"/>
<evidence type="ECO:0000313" key="3">
    <source>
        <dbReference type="EMBL" id="KAG8100486.1"/>
    </source>
</evidence>
<feature type="compositionally biased region" description="Basic and acidic residues" evidence="1">
    <location>
        <begin position="133"/>
        <end position="146"/>
    </location>
</feature>
<dbReference type="EMBL" id="JAAALK010000079">
    <property type="protein sequence ID" value="KAG8100486.1"/>
    <property type="molecule type" value="Genomic_DNA"/>
</dbReference>
<gene>
    <name evidence="3" type="ORF">GUJ93_ZPchr0013g36040</name>
</gene>
<feature type="region of interest" description="Disordered" evidence="1">
    <location>
        <begin position="120"/>
        <end position="146"/>
    </location>
</feature>
<accession>A0A8J5WYP4</accession>
<dbReference type="SMART" id="SM01191">
    <property type="entry name" value="ENT"/>
    <property type="match status" value="1"/>
</dbReference>
<protein>
    <recommendedName>
        <fullName evidence="2">ENT domain-containing protein</fullName>
    </recommendedName>
</protein>
<dbReference type="GO" id="GO:0005634">
    <property type="term" value="C:nucleus"/>
    <property type="evidence" value="ECO:0007669"/>
    <property type="project" value="TreeGrafter"/>
</dbReference>
<reference evidence="3" key="1">
    <citation type="journal article" date="2021" name="bioRxiv">
        <title>Whole Genome Assembly and Annotation of Northern Wild Rice, Zizania palustris L., Supports a Whole Genome Duplication in the Zizania Genus.</title>
        <authorList>
            <person name="Haas M."/>
            <person name="Kono T."/>
            <person name="Macchietto M."/>
            <person name="Millas R."/>
            <person name="McGilp L."/>
            <person name="Shao M."/>
            <person name="Duquette J."/>
            <person name="Hirsch C.N."/>
            <person name="Kimball J."/>
        </authorList>
    </citation>
    <scope>NUCLEOTIDE SEQUENCE</scope>
    <source>
        <tissue evidence="3">Fresh leaf tissue</tissue>
    </source>
</reference>
<dbReference type="PROSITE" id="PS51138">
    <property type="entry name" value="ENT"/>
    <property type="match status" value="1"/>
</dbReference>
<evidence type="ECO:0000313" key="4">
    <source>
        <dbReference type="Proteomes" id="UP000729402"/>
    </source>
</evidence>
<organism evidence="3 4">
    <name type="scientific">Zizania palustris</name>
    <name type="common">Northern wild rice</name>
    <dbReference type="NCBI Taxonomy" id="103762"/>
    <lineage>
        <taxon>Eukaryota</taxon>
        <taxon>Viridiplantae</taxon>
        <taxon>Streptophyta</taxon>
        <taxon>Embryophyta</taxon>
        <taxon>Tracheophyta</taxon>
        <taxon>Spermatophyta</taxon>
        <taxon>Magnoliopsida</taxon>
        <taxon>Liliopsida</taxon>
        <taxon>Poales</taxon>
        <taxon>Poaceae</taxon>
        <taxon>BOP clade</taxon>
        <taxon>Oryzoideae</taxon>
        <taxon>Oryzeae</taxon>
        <taxon>Zizaniinae</taxon>
        <taxon>Zizania</taxon>
    </lineage>
</organism>
<evidence type="ECO:0000256" key="1">
    <source>
        <dbReference type="SAM" id="MobiDB-lite"/>
    </source>
</evidence>
<feature type="domain" description="ENT" evidence="2">
    <location>
        <begin position="329"/>
        <end position="386"/>
    </location>
</feature>
<dbReference type="Pfam" id="PF03735">
    <property type="entry name" value="ENT"/>
    <property type="match status" value="1"/>
</dbReference>
<dbReference type="InterPro" id="IPR033485">
    <property type="entry name" value="EMSY-LIKE_plant"/>
</dbReference>
<sequence>MMKLKGTRIQSFRDNNLNFAADVRPHQSVGVRKGRWVLGDTTEVLDHNSWRLGKIAKVLKNDYFIIRVTGRIQMREFHISCLRFPHGYHSKQSAVVDRGRVHIKTRRGERAQGIGVSDARKITSTGGLPGQDVKVREQSERQTQRVDHTFHQSKLVMEQDHHSNEANDHTTKRHKAVKLCPSSSARNVKKKLEPTRMPPDDSITGSSKKRKRTASAYDVCRPTKKQQTNTIYSDSPYRPFTIVRYNELAKNNFTKRKSDSKVLPSSQMLLPVREDNECSVASCSVNFSEHSINDNSQSIGLGNCFSGDAMSTCPSMPRQESDNVYGCDLEMNVHELELQAYQSTVRAFYASGALTWEQEALLTNLRLSLNITNEEHLLQLRHLLSS</sequence>
<keyword evidence="4" id="KW-1185">Reference proteome</keyword>
<dbReference type="InterPro" id="IPR005491">
    <property type="entry name" value="ENT_dom"/>
</dbReference>
<dbReference type="PANTHER" id="PTHR33432:SF30">
    <property type="entry name" value="OS07G0179500 PROTEIN"/>
    <property type="match status" value="1"/>
</dbReference>
<name>A0A8J5WYP4_ZIZPA</name>
<feature type="region of interest" description="Disordered" evidence="1">
    <location>
        <begin position="189"/>
        <end position="217"/>
    </location>
</feature>
<dbReference type="PANTHER" id="PTHR33432">
    <property type="entry name" value="PROTEIN EMSY-LIKE 4"/>
    <property type="match status" value="1"/>
</dbReference>
<dbReference type="GO" id="GO:0050832">
    <property type="term" value="P:defense response to fungus"/>
    <property type="evidence" value="ECO:0007669"/>
    <property type="project" value="InterPro"/>
</dbReference>
<evidence type="ECO:0000259" key="2">
    <source>
        <dbReference type="PROSITE" id="PS51138"/>
    </source>
</evidence>